<feature type="transmembrane region" description="Helical" evidence="1">
    <location>
        <begin position="39"/>
        <end position="56"/>
    </location>
</feature>
<dbReference type="PANTHER" id="PTHR38442:SF1">
    <property type="entry name" value="INNER MEMBRANE PROTEIN"/>
    <property type="match status" value="1"/>
</dbReference>
<feature type="transmembrane region" description="Helical" evidence="1">
    <location>
        <begin position="12"/>
        <end position="33"/>
    </location>
</feature>
<proteinExistence type="predicted"/>
<gene>
    <name evidence="2" type="ORF">SAMN05660742_104202</name>
</gene>
<evidence type="ECO:0000313" key="3">
    <source>
        <dbReference type="Proteomes" id="UP000199662"/>
    </source>
</evidence>
<name>A0A1H6WYJ7_9FIRM</name>
<dbReference type="InterPro" id="IPR007383">
    <property type="entry name" value="DUF445"/>
</dbReference>
<sequence>MIQPKYKAAGALALSIVGFLFTYPYTAGFAGGLLNNGCLAAVIGGLADWFAVTAIFRKPLGISYRTAVLPRNRQRIINEIIEFTGRDLLNTENIMKIVYQYDMAKMFIMYLEEHDGKEKVKRVINQLVYAIFTELDTVEIGQTIENVVKSALKEFHLAPVLIAIMQESLHNKYGNEAMDFFFDECDALLLDETTHKLLVNSMAAMKDNYEKNSTGRKMVGFVLDLSPERLAQIVETELGEYVKNLKNTQHPLRLKLQTWLSQQICDLGEKVEYQTKISTLEKQIIHDKLQVARKITDYINGKIKREQAKMSSVLESSIDRLIDEQINQFKANQNLQKLVDQKIKLNLNLFIREQHSVITQLIQDRLNELSDTALVELVETKIADDLQMIRINGSLVGAVVGMVLYTVVFLAERMWG</sequence>
<keyword evidence="1" id="KW-1133">Transmembrane helix</keyword>
<keyword evidence="3" id="KW-1185">Reference proteome</keyword>
<dbReference type="Pfam" id="PF04286">
    <property type="entry name" value="DUF445"/>
    <property type="match status" value="1"/>
</dbReference>
<keyword evidence="1" id="KW-0812">Transmembrane</keyword>
<evidence type="ECO:0000313" key="2">
    <source>
        <dbReference type="EMBL" id="SEJ21898.1"/>
    </source>
</evidence>
<reference evidence="2 3" key="1">
    <citation type="submission" date="2016-10" db="EMBL/GenBank/DDBJ databases">
        <authorList>
            <person name="de Groot N.N."/>
        </authorList>
    </citation>
    <scope>NUCLEOTIDE SEQUENCE [LARGE SCALE GENOMIC DNA]</scope>
    <source>
        <strain evidence="2 3">DSM 2179</strain>
    </source>
</reference>
<feature type="transmembrane region" description="Helical" evidence="1">
    <location>
        <begin position="391"/>
        <end position="411"/>
    </location>
</feature>
<accession>A0A1H6WYJ7</accession>
<dbReference type="PANTHER" id="PTHR38442">
    <property type="entry name" value="INNER MEMBRANE PROTEIN-RELATED"/>
    <property type="match status" value="1"/>
</dbReference>
<dbReference type="GO" id="GO:0005886">
    <property type="term" value="C:plasma membrane"/>
    <property type="evidence" value="ECO:0007669"/>
    <property type="project" value="TreeGrafter"/>
</dbReference>
<dbReference type="AlphaFoldDB" id="A0A1H6WYJ7"/>
<organism evidence="2 3">
    <name type="scientific">Propionispira arboris</name>
    <dbReference type="NCBI Taxonomy" id="84035"/>
    <lineage>
        <taxon>Bacteria</taxon>
        <taxon>Bacillati</taxon>
        <taxon>Bacillota</taxon>
        <taxon>Negativicutes</taxon>
        <taxon>Selenomonadales</taxon>
        <taxon>Selenomonadaceae</taxon>
        <taxon>Propionispira</taxon>
    </lineage>
</organism>
<protein>
    <submittedName>
        <fullName evidence="2">Uncharacterized membrane-anchored protein YjiN, DUF445 family</fullName>
    </submittedName>
</protein>
<dbReference type="RefSeq" id="WP_177177494.1">
    <property type="nucleotide sequence ID" value="NZ_FNZK01000004.1"/>
</dbReference>
<dbReference type="Proteomes" id="UP000199662">
    <property type="component" value="Unassembled WGS sequence"/>
</dbReference>
<evidence type="ECO:0000256" key="1">
    <source>
        <dbReference type="SAM" id="Phobius"/>
    </source>
</evidence>
<dbReference type="EMBL" id="FNZK01000004">
    <property type="protein sequence ID" value="SEJ21898.1"/>
    <property type="molecule type" value="Genomic_DNA"/>
</dbReference>
<keyword evidence="1" id="KW-0472">Membrane</keyword>
<dbReference type="STRING" id="84035.SAMN05660742_104202"/>